<feature type="transmembrane region" description="Helical" evidence="1">
    <location>
        <begin position="63"/>
        <end position="86"/>
    </location>
</feature>
<protein>
    <submittedName>
        <fullName evidence="2">Uncharacterized protein</fullName>
    </submittedName>
</protein>
<dbReference type="EMBL" id="MT418680">
    <property type="protein sequence ID" value="QKF94702.1"/>
    <property type="molecule type" value="Genomic_DNA"/>
</dbReference>
<keyword evidence="3" id="KW-1185">Reference proteome</keyword>
<feature type="transmembrane region" description="Helical" evidence="1">
    <location>
        <begin position="198"/>
        <end position="216"/>
    </location>
</feature>
<accession>A0A7D3R1R0</accession>
<keyword evidence="1" id="KW-0472">Membrane</keyword>
<sequence>MCWNKEVSLTTFILAVLGVIYLFKRNGPNDRWIAVFAGTVAMIQLAEYFMWSDLDCGTMNRYASIFALVVLALEPLMNMAGGIYFSDTKYKDVLKYMAIAYLIYIIFYYYTKFHNKEVELCGTTPCEPNNNPLSGFFQDKVCNLQWHFLDLKGNKLILIWVLFLILPFFFMDPPTHSIVFSVLSFLSLFMGAKTNISAIGSVWCWLAAILLFVKILI</sequence>
<dbReference type="Proteomes" id="UP001162001">
    <property type="component" value="Segment"/>
</dbReference>
<evidence type="ECO:0000313" key="2">
    <source>
        <dbReference type="EMBL" id="QKF94702.1"/>
    </source>
</evidence>
<feature type="transmembrane region" description="Helical" evidence="1">
    <location>
        <begin position="93"/>
        <end position="110"/>
    </location>
</feature>
<name>A0A7D3R1R0_9VIRU</name>
<evidence type="ECO:0000313" key="3">
    <source>
        <dbReference type="Proteomes" id="UP001162001"/>
    </source>
</evidence>
<reference evidence="2 3" key="1">
    <citation type="submission" date="2020-04" db="EMBL/GenBank/DDBJ databases">
        <title>Advantages and limits of metagenomic assembly and binning of a giant virus.</title>
        <authorList>
            <person name="Schulz F."/>
            <person name="Andreani J."/>
            <person name="Francis R."/>
            <person name="Boudjemaa H."/>
            <person name="Bou Khalil J.Y."/>
            <person name="Lee J."/>
            <person name="La Scola B."/>
            <person name="Woyke T."/>
        </authorList>
    </citation>
    <scope>NUCLEOTIDE SEQUENCE [LARGE SCALE GENOMIC DNA]</scope>
    <source>
        <strain evidence="2 3">FV1/VV64</strain>
    </source>
</reference>
<feature type="transmembrane region" description="Helical" evidence="1">
    <location>
        <begin position="153"/>
        <end position="170"/>
    </location>
</feature>
<proteinExistence type="predicted"/>
<feature type="transmembrane region" description="Helical" evidence="1">
    <location>
        <begin position="32"/>
        <end position="51"/>
    </location>
</feature>
<gene>
    <name evidence="2" type="ORF">Fadolivirus_1_1244</name>
</gene>
<organism evidence="2 3">
    <name type="scientific">Fadolivirus FV1/VV64</name>
    <dbReference type="NCBI Taxonomy" id="3070911"/>
    <lineage>
        <taxon>Viruses</taxon>
        <taxon>Varidnaviria</taxon>
        <taxon>Bamfordvirae</taxon>
        <taxon>Nucleocytoviricota</taxon>
        <taxon>Megaviricetes</taxon>
        <taxon>Imitervirales</taxon>
        <taxon>Mimiviridae</taxon>
        <taxon>Klosneuvirinae</taxon>
        <taxon>Fadolivirus</taxon>
        <taxon>Fadolivirus algeromassiliense</taxon>
    </lineage>
</organism>
<keyword evidence="1" id="KW-0812">Transmembrane</keyword>
<feature type="transmembrane region" description="Helical" evidence="1">
    <location>
        <begin position="6"/>
        <end position="23"/>
    </location>
</feature>
<keyword evidence="1" id="KW-1133">Transmembrane helix</keyword>
<evidence type="ECO:0000256" key="1">
    <source>
        <dbReference type="SAM" id="Phobius"/>
    </source>
</evidence>